<name>A0A9P8UAX2_9PEZI</name>
<dbReference type="PANTHER" id="PTHR33337">
    <property type="entry name" value="GFA DOMAIN-CONTAINING PROTEIN"/>
    <property type="match status" value="1"/>
</dbReference>
<keyword evidence="7" id="KW-1185">Reference proteome</keyword>
<dbReference type="PROSITE" id="PS51891">
    <property type="entry name" value="CENP_V_GFA"/>
    <property type="match status" value="1"/>
</dbReference>
<dbReference type="GeneID" id="70133209"/>
<dbReference type="GO" id="GO:0016846">
    <property type="term" value="F:carbon-sulfur lyase activity"/>
    <property type="evidence" value="ECO:0007669"/>
    <property type="project" value="InterPro"/>
</dbReference>
<dbReference type="EMBL" id="JAGPXC010000013">
    <property type="protein sequence ID" value="KAH6643305.1"/>
    <property type="molecule type" value="Genomic_DNA"/>
</dbReference>
<dbReference type="Proteomes" id="UP000758603">
    <property type="component" value="Unassembled WGS sequence"/>
</dbReference>
<dbReference type="AlphaFoldDB" id="A0A9P8UAX2"/>
<accession>A0A9P8UAX2</accession>
<evidence type="ECO:0000259" key="5">
    <source>
        <dbReference type="PROSITE" id="PS51891"/>
    </source>
</evidence>
<dbReference type="InterPro" id="IPR006913">
    <property type="entry name" value="CENP-V/GFA"/>
</dbReference>
<protein>
    <submittedName>
        <fullName evidence="6">Mss4-like protein</fullName>
    </submittedName>
</protein>
<evidence type="ECO:0000313" key="7">
    <source>
        <dbReference type="Proteomes" id="UP000758603"/>
    </source>
</evidence>
<dbReference type="PANTHER" id="PTHR33337:SF40">
    <property type="entry name" value="CENP-V_GFA DOMAIN-CONTAINING PROTEIN-RELATED"/>
    <property type="match status" value="1"/>
</dbReference>
<evidence type="ECO:0000256" key="1">
    <source>
        <dbReference type="ARBA" id="ARBA00005495"/>
    </source>
</evidence>
<dbReference type="InterPro" id="IPR011057">
    <property type="entry name" value="Mss4-like_sf"/>
</dbReference>
<gene>
    <name evidence="6" type="ORF">BKA67DRAFT_587342</name>
</gene>
<evidence type="ECO:0000313" key="6">
    <source>
        <dbReference type="EMBL" id="KAH6643305.1"/>
    </source>
</evidence>
<dbReference type="Pfam" id="PF04828">
    <property type="entry name" value="GFA"/>
    <property type="match status" value="1"/>
</dbReference>
<dbReference type="RefSeq" id="XP_045951235.1">
    <property type="nucleotide sequence ID" value="XM_046104318.1"/>
</dbReference>
<dbReference type="OrthoDB" id="6329284at2759"/>
<proteinExistence type="inferred from homology"/>
<comment type="similarity">
    <text evidence="1">Belongs to the Gfa family.</text>
</comment>
<keyword evidence="3" id="KW-0862">Zinc</keyword>
<feature type="domain" description="CENP-V/GFA" evidence="5">
    <location>
        <begin position="17"/>
        <end position="132"/>
    </location>
</feature>
<keyword evidence="2" id="KW-0479">Metal-binding</keyword>
<evidence type="ECO:0000256" key="3">
    <source>
        <dbReference type="ARBA" id="ARBA00022833"/>
    </source>
</evidence>
<keyword evidence="4" id="KW-0456">Lyase</keyword>
<evidence type="ECO:0000256" key="2">
    <source>
        <dbReference type="ARBA" id="ARBA00022723"/>
    </source>
</evidence>
<dbReference type="GO" id="GO:0046872">
    <property type="term" value="F:metal ion binding"/>
    <property type="evidence" value="ECO:0007669"/>
    <property type="project" value="UniProtKB-KW"/>
</dbReference>
<comment type="caution">
    <text evidence="6">The sequence shown here is derived from an EMBL/GenBank/DDBJ whole genome shotgun (WGS) entry which is preliminary data.</text>
</comment>
<dbReference type="Gene3D" id="3.90.1590.10">
    <property type="entry name" value="glutathione-dependent formaldehyde- activating enzyme (gfa)"/>
    <property type="match status" value="1"/>
</dbReference>
<dbReference type="SUPFAM" id="SSF51316">
    <property type="entry name" value="Mss4-like"/>
    <property type="match status" value="1"/>
</dbReference>
<reference evidence="6" key="1">
    <citation type="journal article" date="2021" name="Nat. Commun.">
        <title>Genetic determinants of endophytism in the Arabidopsis root mycobiome.</title>
        <authorList>
            <person name="Mesny F."/>
            <person name="Miyauchi S."/>
            <person name="Thiergart T."/>
            <person name="Pickel B."/>
            <person name="Atanasova L."/>
            <person name="Karlsson M."/>
            <person name="Huettel B."/>
            <person name="Barry K.W."/>
            <person name="Haridas S."/>
            <person name="Chen C."/>
            <person name="Bauer D."/>
            <person name="Andreopoulos W."/>
            <person name="Pangilinan J."/>
            <person name="LaButti K."/>
            <person name="Riley R."/>
            <person name="Lipzen A."/>
            <person name="Clum A."/>
            <person name="Drula E."/>
            <person name="Henrissat B."/>
            <person name="Kohler A."/>
            <person name="Grigoriev I.V."/>
            <person name="Martin F.M."/>
            <person name="Hacquard S."/>
        </authorList>
    </citation>
    <scope>NUCLEOTIDE SEQUENCE</scope>
    <source>
        <strain evidence="6">MPI-SDFR-AT-0073</strain>
    </source>
</reference>
<sequence>MSSPSPSPQDFAKPDAVTGGCLCGAIRFRIEFPKDHDFLKNSQSCQCTQCRRGSGGLIWHSHTVPAANLAYTTPTTELRSFSATRGVQRGFCAKCGSFLHWKEDESREVYVSVACVDPEFLRDGEGGGYGYALANSSRGHIYCENEIRGVNEGWVGKKENRWEREELHVEPKAEL</sequence>
<evidence type="ECO:0000256" key="4">
    <source>
        <dbReference type="ARBA" id="ARBA00023239"/>
    </source>
</evidence>
<organism evidence="6 7">
    <name type="scientific">Truncatella angustata</name>
    <dbReference type="NCBI Taxonomy" id="152316"/>
    <lineage>
        <taxon>Eukaryota</taxon>
        <taxon>Fungi</taxon>
        <taxon>Dikarya</taxon>
        <taxon>Ascomycota</taxon>
        <taxon>Pezizomycotina</taxon>
        <taxon>Sordariomycetes</taxon>
        <taxon>Xylariomycetidae</taxon>
        <taxon>Amphisphaeriales</taxon>
        <taxon>Sporocadaceae</taxon>
        <taxon>Truncatella</taxon>
    </lineage>
</organism>